<reference evidence="1 2" key="1">
    <citation type="submission" date="2023-04" db="EMBL/GenBank/DDBJ databases">
        <title>A novel bacteria isolated from coastal sediment.</title>
        <authorList>
            <person name="Liu X.-J."/>
            <person name="Du Z.-J."/>
        </authorList>
    </citation>
    <scope>NUCLEOTIDE SEQUENCE [LARGE SCALE GENOMIC DNA]</scope>
    <source>
        <strain evidence="1 2">SDUM461004</strain>
    </source>
</reference>
<dbReference type="RefSeq" id="WP_308985767.1">
    <property type="nucleotide sequence ID" value="NZ_JARXIC010000021.1"/>
</dbReference>
<name>A0ABU1AKG3_9BACT</name>
<proteinExistence type="predicted"/>
<sequence>MKDHIFEELLRAERDRTLPVCPSNIEANVLRRIRLTTSETETVSVLDWIFGLLPQKSLVLSTLALAVMLSATSTVVLEASSARAAKKQSLAVSALDFGVFDEAPFFDLEN</sequence>
<accession>A0ABU1AKG3</accession>
<organism evidence="1 2">
    <name type="scientific">Thalassobacterium sedimentorum</name>
    <dbReference type="NCBI Taxonomy" id="3041258"/>
    <lineage>
        <taxon>Bacteria</taxon>
        <taxon>Pseudomonadati</taxon>
        <taxon>Verrucomicrobiota</taxon>
        <taxon>Opitutia</taxon>
        <taxon>Puniceicoccales</taxon>
        <taxon>Coraliomargaritaceae</taxon>
        <taxon>Thalassobacterium</taxon>
    </lineage>
</organism>
<comment type="caution">
    <text evidence="1">The sequence shown here is derived from an EMBL/GenBank/DDBJ whole genome shotgun (WGS) entry which is preliminary data.</text>
</comment>
<dbReference type="EMBL" id="JARXIC010000021">
    <property type="protein sequence ID" value="MDQ8195311.1"/>
    <property type="molecule type" value="Genomic_DNA"/>
</dbReference>
<evidence type="ECO:0000313" key="1">
    <source>
        <dbReference type="EMBL" id="MDQ8195311.1"/>
    </source>
</evidence>
<keyword evidence="2" id="KW-1185">Reference proteome</keyword>
<gene>
    <name evidence="1" type="ORF">QEH59_12800</name>
</gene>
<dbReference type="Proteomes" id="UP001243717">
    <property type="component" value="Unassembled WGS sequence"/>
</dbReference>
<evidence type="ECO:0000313" key="2">
    <source>
        <dbReference type="Proteomes" id="UP001243717"/>
    </source>
</evidence>
<protein>
    <submittedName>
        <fullName evidence="1">Uncharacterized protein</fullName>
    </submittedName>
</protein>